<accession>A0AAD2GWB1</accession>
<dbReference type="AlphaFoldDB" id="A0AAD2GWB1"/>
<evidence type="ECO:0000313" key="2">
    <source>
        <dbReference type="Proteomes" id="UP001295794"/>
    </source>
</evidence>
<name>A0AAD2GWB1_9AGAR</name>
<gene>
    <name evidence="1" type="ORF">MYCIT1_LOCUS6028</name>
</gene>
<proteinExistence type="predicted"/>
<dbReference type="EMBL" id="CAVNYO010000082">
    <property type="protein sequence ID" value="CAK5265229.1"/>
    <property type="molecule type" value="Genomic_DNA"/>
</dbReference>
<reference evidence="1" key="1">
    <citation type="submission" date="2023-11" db="EMBL/GenBank/DDBJ databases">
        <authorList>
            <person name="De Vega J J."/>
            <person name="De Vega J J."/>
        </authorList>
    </citation>
    <scope>NUCLEOTIDE SEQUENCE</scope>
</reference>
<evidence type="ECO:0000313" key="1">
    <source>
        <dbReference type="EMBL" id="CAK5265229.1"/>
    </source>
</evidence>
<keyword evidence="2" id="KW-1185">Reference proteome</keyword>
<protein>
    <submittedName>
        <fullName evidence="1">Uncharacterized protein</fullName>
    </submittedName>
</protein>
<comment type="caution">
    <text evidence="1">The sequence shown here is derived from an EMBL/GenBank/DDBJ whole genome shotgun (WGS) entry which is preliminary data.</text>
</comment>
<organism evidence="1 2">
    <name type="scientific">Mycena citricolor</name>
    <dbReference type="NCBI Taxonomy" id="2018698"/>
    <lineage>
        <taxon>Eukaryota</taxon>
        <taxon>Fungi</taxon>
        <taxon>Dikarya</taxon>
        <taxon>Basidiomycota</taxon>
        <taxon>Agaricomycotina</taxon>
        <taxon>Agaricomycetes</taxon>
        <taxon>Agaricomycetidae</taxon>
        <taxon>Agaricales</taxon>
        <taxon>Marasmiineae</taxon>
        <taxon>Mycenaceae</taxon>
        <taxon>Mycena</taxon>
    </lineage>
</organism>
<sequence>MITNPDKIVSGSEGPAVIVQPLFHLIINDLILSWHDLSYHGSRHQTVRTRGSRDYLHRFEAARHMLRKVLLRPMTSVPCGT</sequence>
<dbReference type="Proteomes" id="UP001295794">
    <property type="component" value="Unassembled WGS sequence"/>
</dbReference>